<dbReference type="EMBL" id="JAGPXD010000005">
    <property type="protein sequence ID" value="KAH7354093.1"/>
    <property type="molecule type" value="Genomic_DNA"/>
</dbReference>
<dbReference type="OrthoDB" id="442731at2759"/>
<evidence type="ECO:0000256" key="4">
    <source>
        <dbReference type="RuleBase" id="RU361153"/>
    </source>
</evidence>
<dbReference type="InterPro" id="IPR017853">
    <property type="entry name" value="GH"/>
</dbReference>
<protein>
    <submittedName>
        <fullName evidence="7">Cellulase</fullName>
    </submittedName>
</protein>
<keyword evidence="8" id="KW-1185">Reference proteome</keyword>
<evidence type="ECO:0000256" key="2">
    <source>
        <dbReference type="ARBA" id="ARBA00022801"/>
    </source>
</evidence>
<organism evidence="7 8">
    <name type="scientific">Plectosphaerella cucumerina</name>
    <dbReference type="NCBI Taxonomy" id="40658"/>
    <lineage>
        <taxon>Eukaryota</taxon>
        <taxon>Fungi</taxon>
        <taxon>Dikarya</taxon>
        <taxon>Ascomycota</taxon>
        <taxon>Pezizomycotina</taxon>
        <taxon>Sordariomycetes</taxon>
        <taxon>Hypocreomycetidae</taxon>
        <taxon>Glomerellales</taxon>
        <taxon>Plectosphaerellaceae</taxon>
        <taxon>Plectosphaerella</taxon>
    </lineage>
</organism>
<dbReference type="Gene3D" id="3.20.20.80">
    <property type="entry name" value="Glycosidases"/>
    <property type="match status" value="1"/>
</dbReference>
<dbReference type="GO" id="GO:0000272">
    <property type="term" value="P:polysaccharide catabolic process"/>
    <property type="evidence" value="ECO:0007669"/>
    <property type="project" value="InterPro"/>
</dbReference>
<dbReference type="Proteomes" id="UP000813385">
    <property type="component" value="Unassembled WGS sequence"/>
</dbReference>
<comment type="similarity">
    <text evidence="1 4">Belongs to the glycosyl hydrolase 5 (cellulase A) family.</text>
</comment>
<gene>
    <name evidence="7" type="ORF">B0T11DRAFT_342246</name>
</gene>
<dbReference type="PANTHER" id="PTHR31263">
    <property type="entry name" value="CELLULASE FAMILY PROTEIN (AFU_ORTHOLOGUE AFUA_5G14560)"/>
    <property type="match status" value="1"/>
</dbReference>
<name>A0A8K0TAV9_9PEZI</name>
<keyword evidence="2 4" id="KW-0378">Hydrolase</keyword>
<keyword evidence="3 4" id="KW-0326">Glycosidase</keyword>
<dbReference type="AlphaFoldDB" id="A0A8K0TAV9"/>
<dbReference type="GO" id="GO:0004553">
    <property type="term" value="F:hydrolase activity, hydrolyzing O-glycosyl compounds"/>
    <property type="evidence" value="ECO:0007669"/>
    <property type="project" value="InterPro"/>
</dbReference>
<evidence type="ECO:0000313" key="7">
    <source>
        <dbReference type="EMBL" id="KAH7354093.1"/>
    </source>
</evidence>
<dbReference type="SUPFAM" id="SSF51445">
    <property type="entry name" value="(Trans)glycosidases"/>
    <property type="match status" value="1"/>
</dbReference>
<evidence type="ECO:0000313" key="8">
    <source>
        <dbReference type="Proteomes" id="UP000813385"/>
    </source>
</evidence>
<feature type="signal peptide" evidence="5">
    <location>
        <begin position="1"/>
        <end position="23"/>
    </location>
</feature>
<feature type="chain" id="PRO_5035435043" evidence="5">
    <location>
        <begin position="24"/>
        <end position="419"/>
    </location>
</feature>
<accession>A0A8K0TAV9</accession>
<reference evidence="7" key="1">
    <citation type="journal article" date="2021" name="Nat. Commun.">
        <title>Genetic determinants of endophytism in the Arabidopsis root mycobiome.</title>
        <authorList>
            <person name="Mesny F."/>
            <person name="Miyauchi S."/>
            <person name="Thiergart T."/>
            <person name="Pickel B."/>
            <person name="Atanasova L."/>
            <person name="Karlsson M."/>
            <person name="Huettel B."/>
            <person name="Barry K.W."/>
            <person name="Haridas S."/>
            <person name="Chen C."/>
            <person name="Bauer D."/>
            <person name="Andreopoulos W."/>
            <person name="Pangilinan J."/>
            <person name="LaButti K."/>
            <person name="Riley R."/>
            <person name="Lipzen A."/>
            <person name="Clum A."/>
            <person name="Drula E."/>
            <person name="Henrissat B."/>
            <person name="Kohler A."/>
            <person name="Grigoriev I.V."/>
            <person name="Martin F.M."/>
            <person name="Hacquard S."/>
        </authorList>
    </citation>
    <scope>NUCLEOTIDE SEQUENCE</scope>
    <source>
        <strain evidence="7">MPI-CAGE-AT-0016</strain>
    </source>
</reference>
<evidence type="ECO:0000259" key="6">
    <source>
        <dbReference type="Pfam" id="PF00150"/>
    </source>
</evidence>
<comment type="caution">
    <text evidence="7">The sequence shown here is derived from an EMBL/GenBank/DDBJ whole genome shotgun (WGS) entry which is preliminary data.</text>
</comment>
<keyword evidence="5" id="KW-0732">Signal</keyword>
<feature type="domain" description="Glycoside hydrolase family 5" evidence="6">
    <location>
        <begin position="66"/>
        <end position="374"/>
    </location>
</feature>
<dbReference type="Pfam" id="PF00150">
    <property type="entry name" value="Cellulase"/>
    <property type="match status" value="1"/>
</dbReference>
<evidence type="ECO:0000256" key="5">
    <source>
        <dbReference type="SAM" id="SignalP"/>
    </source>
</evidence>
<evidence type="ECO:0000256" key="1">
    <source>
        <dbReference type="ARBA" id="ARBA00005641"/>
    </source>
</evidence>
<dbReference type="PANTHER" id="PTHR31263:SF0">
    <property type="entry name" value="CELLULASE FAMILY PROTEIN (AFU_ORTHOLOGUE AFUA_5G14560)"/>
    <property type="match status" value="1"/>
</dbReference>
<sequence length="419" mass="47079">MTCLAALLLVACVLSAAIDHAAAYRPSLPLFSSSRWIVDAKNERVKLRCINWAGHMEVNIPEGLQHQSIETIADWIAGEGFNCVRLTFSIDHALSPHVLVKDGFRNGAMESGVDETALMKLYEQAVERNPFLAHATQRDVFDKVIESLWERDVMTLLDNHISRAGWCCDLGDGNGWWKDARFYWAANSRYFDTKNWLDGLTSISTWAAKHQGVVGLGIRNELRATWTQIPFAAADWYSFVTRGAKAVHTAAPHLLVVIGGLNSATDFTPLRTRALDVSGWPQKTVWEAHDYAFTVTTPDIGGNCDAQRAQYGLLYGFVLEQNKPYTGPLWMSEFGVDMTGGRESGLSEEHYAYLKCLVGWLESNDADWALWAVQGSYYVRDRRIDADETWGALDRGWNDWRNPQFKGLLGRMFSTTQSP</sequence>
<dbReference type="InterPro" id="IPR001547">
    <property type="entry name" value="Glyco_hydro_5"/>
</dbReference>
<proteinExistence type="inferred from homology"/>
<evidence type="ECO:0000256" key="3">
    <source>
        <dbReference type="ARBA" id="ARBA00023295"/>
    </source>
</evidence>